<evidence type="ECO:0000256" key="1">
    <source>
        <dbReference type="ARBA" id="ARBA00023015"/>
    </source>
</evidence>
<dbReference type="InterPro" id="IPR059106">
    <property type="entry name" value="WHD_MalT"/>
</dbReference>
<dbReference type="SUPFAM" id="SSF48452">
    <property type="entry name" value="TPR-like"/>
    <property type="match status" value="1"/>
</dbReference>
<keyword evidence="2" id="KW-0238">DNA-binding</keyword>
<evidence type="ECO:0000313" key="5">
    <source>
        <dbReference type="EMBL" id="QBD77667.1"/>
    </source>
</evidence>
<keyword evidence="3" id="KW-0804">Transcription</keyword>
<dbReference type="GO" id="GO:0006355">
    <property type="term" value="P:regulation of DNA-templated transcription"/>
    <property type="evidence" value="ECO:0007669"/>
    <property type="project" value="InterPro"/>
</dbReference>
<dbReference type="OrthoDB" id="223734at2"/>
<dbReference type="SMART" id="SM00421">
    <property type="entry name" value="HTH_LUXR"/>
    <property type="match status" value="1"/>
</dbReference>
<dbReference type="InterPro" id="IPR016032">
    <property type="entry name" value="Sig_transdc_resp-reg_C-effctor"/>
</dbReference>
<dbReference type="PROSITE" id="PS50043">
    <property type="entry name" value="HTH_LUXR_2"/>
    <property type="match status" value="1"/>
</dbReference>
<sequence length="1025" mass="115682">MPKETVYSIVWSAKEDLYELHIPGDHQVWTREDERWFSWLKQCPSFAFQGRSGHITLLKERRRYGEGYWYAYRTSHRRTTKKYAGRSEHLTFARLEMLASALGTGVSPFPQAVGQTAESTQSGSSMLIPKIQAPRLQSTHISREHLLARVDEGLTRQLTLLCAPAGSGKTTLLSQWLASRASSTGTSEPVAWLTLDASDNDPMRFWSYLIAACRIAKADFGQAALTQLQKRWQPSVEPASLEGVVTTFLNELASSSKQHILILEDYHLITEARVHETLSFLLAHQPTTLHLVISARSEPALPLPRLRARNELSEIRANDLRFSLQETREFLRVARAPHLSAEHLLYLDTRLQGWAAGLRLAALTLQKYTSGQEVGQLLAALTGSHRPVLDYFMVEVFEAQPPALQHFLLLTSGLKQLTASLCNAVTDRSDSERVLHALELANLFLEPSGGSERWYRYHPLFAEALQYEARQRLGEEEARSVLCRASLWYEQQGQWPEAVEKALQAQDNTRAAQLLELICELSSVPPTGDLSILTHWFEQLPAATFQQRPHLCLYYATALLYSQNGAPLSPSLLVQIEHLLLLAKEGLSGTGERREQGRLFAMRGLLAWRQQDIREAQTFSERALSCLEEDDSWYSISLNVIGQIAFLAGHLDPARQCFLAVLARCASSSNQTLKRAMIGRLSMISVEQGDLYQAASSMHKMLAEASQQKDLDDMCLTHLGLAWLSYLWNKLPEAEQQAREALRIGELLFLLSRRINAQLLLVLIQHAQGQHNATQQCADLIQQFQEYEAPQLYRELAFWQASLCFLDGDLSAVQRWNDLRSQRLARPSLALYEREELLLARFLLTSDRQTEALELLEPLLRDARAAKRAQSIIELQIVMACAHARAEQMHEAQVALHEALELARAGKYIRPFLDKGEVMAHLLRVAFTQVREKSLQAYLQTLLSAYVRKPSTSHFLATSLSGNSLTSKELQVLRLLSAGYSNPAIAHELVVSVHTVRTQVRSIYSKLNVHNRLQASELARLLHLL</sequence>
<dbReference type="InterPro" id="IPR027417">
    <property type="entry name" value="P-loop_NTPase"/>
</dbReference>
<dbReference type="Pfam" id="PF25873">
    <property type="entry name" value="WHD_MalT"/>
    <property type="match status" value="1"/>
</dbReference>
<dbReference type="PRINTS" id="PR00038">
    <property type="entry name" value="HTHLUXR"/>
</dbReference>
<dbReference type="Gene3D" id="1.10.10.10">
    <property type="entry name" value="Winged helix-like DNA-binding domain superfamily/Winged helix DNA-binding domain"/>
    <property type="match status" value="1"/>
</dbReference>
<dbReference type="SUPFAM" id="SSF46894">
    <property type="entry name" value="C-terminal effector domain of the bipartite response regulators"/>
    <property type="match status" value="1"/>
</dbReference>
<dbReference type="PANTHER" id="PTHR44688:SF16">
    <property type="entry name" value="DNA-BINDING TRANSCRIPTIONAL ACTIVATOR DEVR_DOSR"/>
    <property type="match status" value="1"/>
</dbReference>
<dbReference type="Gene3D" id="1.25.40.10">
    <property type="entry name" value="Tetratricopeptide repeat domain"/>
    <property type="match status" value="1"/>
</dbReference>
<dbReference type="InterPro" id="IPR011990">
    <property type="entry name" value="TPR-like_helical_dom_sf"/>
</dbReference>
<keyword evidence="6" id="KW-1185">Reference proteome</keyword>
<dbReference type="InterPro" id="IPR000792">
    <property type="entry name" value="Tscrpt_reg_LuxR_C"/>
</dbReference>
<evidence type="ECO:0000256" key="3">
    <source>
        <dbReference type="ARBA" id="ARBA00023163"/>
    </source>
</evidence>
<gene>
    <name evidence="5" type="ORF">EPA93_17380</name>
</gene>
<feature type="domain" description="HTH luxR-type" evidence="4">
    <location>
        <begin position="958"/>
        <end position="1023"/>
    </location>
</feature>
<dbReference type="CDD" id="cd06170">
    <property type="entry name" value="LuxR_C_like"/>
    <property type="match status" value="1"/>
</dbReference>
<organism evidence="5 6">
    <name type="scientific">Ktedonosporobacter rubrisoli</name>
    <dbReference type="NCBI Taxonomy" id="2509675"/>
    <lineage>
        <taxon>Bacteria</taxon>
        <taxon>Bacillati</taxon>
        <taxon>Chloroflexota</taxon>
        <taxon>Ktedonobacteria</taxon>
        <taxon>Ktedonobacterales</taxon>
        <taxon>Ktedonosporobacteraceae</taxon>
        <taxon>Ktedonosporobacter</taxon>
    </lineage>
</organism>
<dbReference type="Pfam" id="PF00196">
    <property type="entry name" value="GerE"/>
    <property type="match status" value="1"/>
</dbReference>
<dbReference type="SUPFAM" id="SSF52540">
    <property type="entry name" value="P-loop containing nucleoside triphosphate hydrolases"/>
    <property type="match status" value="2"/>
</dbReference>
<dbReference type="Gene3D" id="3.40.50.300">
    <property type="entry name" value="P-loop containing nucleotide triphosphate hydrolases"/>
    <property type="match status" value="1"/>
</dbReference>
<dbReference type="KEGG" id="kbs:EPA93_17380"/>
<dbReference type="AlphaFoldDB" id="A0A4P6JQG2"/>
<dbReference type="InterPro" id="IPR036388">
    <property type="entry name" value="WH-like_DNA-bd_sf"/>
</dbReference>
<reference evidence="5 6" key="1">
    <citation type="submission" date="2019-01" db="EMBL/GenBank/DDBJ databases">
        <title>Ktedonosporobacter rubrisoli SCAWS-G2.</title>
        <authorList>
            <person name="Huang Y."/>
            <person name="Yan B."/>
        </authorList>
    </citation>
    <scope>NUCLEOTIDE SEQUENCE [LARGE SCALE GENOMIC DNA]</scope>
    <source>
        <strain evidence="5 6">SCAWS-G2</strain>
    </source>
</reference>
<accession>A0A4P6JQG2</accession>
<dbReference type="Proteomes" id="UP000290365">
    <property type="component" value="Chromosome"/>
</dbReference>
<evidence type="ECO:0000259" key="4">
    <source>
        <dbReference type="PROSITE" id="PS50043"/>
    </source>
</evidence>
<dbReference type="Pfam" id="PF17874">
    <property type="entry name" value="TPR_MalT"/>
    <property type="match status" value="1"/>
</dbReference>
<dbReference type="PANTHER" id="PTHR44688">
    <property type="entry name" value="DNA-BINDING TRANSCRIPTIONAL ACTIVATOR DEVR_DOSR"/>
    <property type="match status" value="1"/>
</dbReference>
<protein>
    <recommendedName>
        <fullName evidence="4">HTH luxR-type domain-containing protein</fullName>
    </recommendedName>
</protein>
<dbReference type="EMBL" id="CP035758">
    <property type="protein sequence ID" value="QBD77667.1"/>
    <property type="molecule type" value="Genomic_DNA"/>
</dbReference>
<proteinExistence type="predicted"/>
<evidence type="ECO:0000256" key="2">
    <source>
        <dbReference type="ARBA" id="ARBA00023125"/>
    </source>
</evidence>
<dbReference type="PROSITE" id="PS00622">
    <property type="entry name" value="HTH_LUXR_1"/>
    <property type="match status" value="1"/>
</dbReference>
<dbReference type="GO" id="GO:0003677">
    <property type="term" value="F:DNA binding"/>
    <property type="evidence" value="ECO:0007669"/>
    <property type="project" value="UniProtKB-KW"/>
</dbReference>
<dbReference type="InterPro" id="IPR041617">
    <property type="entry name" value="TPR_MalT"/>
</dbReference>
<evidence type="ECO:0000313" key="6">
    <source>
        <dbReference type="Proteomes" id="UP000290365"/>
    </source>
</evidence>
<keyword evidence="1" id="KW-0805">Transcription regulation</keyword>
<dbReference type="RefSeq" id="WP_129888721.1">
    <property type="nucleotide sequence ID" value="NZ_CP035758.1"/>
</dbReference>
<name>A0A4P6JQG2_KTERU</name>